<reference evidence="2 3" key="1">
    <citation type="submission" date="2019-10" db="EMBL/GenBank/DDBJ databases">
        <authorList>
            <person name="Palmer J.M."/>
        </authorList>
    </citation>
    <scope>NUCLEOTIDE SEQUENCE [LARGE SCALE GENOMIC DNA]</scope>
    <source>
        <strain evidence="2 3">TWF696</strain>
    </source>
</reference>
<dbReference type="SUPFAM" id="SSF48208">
    <property type="entry name" value="Six-hairpin glycosidases"/>
    <property type="match status" value="1"/>
</dbReference>
<dbReference type="InterPro" id="IPR008928">
    <property type="entry name" value="6-hairpin_glycosidase_sf"/>
</dbReference>
<dbReference type="GO" id="GO:0004553">
    <property type="term" value="F:hydrolase activity, hydrolyzing O-glycosyl compounds"/>
    <property type="evidence" value="ECO:0007669"/>
    <property type="project" value="TreeGrafter"/>
</dbReference>
<gene>
    <name evidence="2" type="ORF">TWF696_009420</name>
</gene>
<evidence type="ECO:0000259" key="1">
    <source>
        <dbReference type="Pfam" id="PF00723"/>
    </source>
</evidence>
<dbReference type="Proteomes" id="UP001375240">
    <property type="component" value="Unassembled WGS sequence"/>
</dbReference>
<proteinExistence type="predicted"/>
<accession>A0AAV9UBB8</accession>
<sequence>MVIFTFKAMVYPRSSFASLLGVLYALFAVSNAAAIIRKSTIDSWISEHYYSAETALKRNIGSSSNALIPKGVVIASPSTSGPDYYFQWIRDASCVMEHLVDNYLDSGEDLTYIMDWIDVQKENPSFALMAPPTMIHGDVPSVMGLRFGV</sequence>
<dbReference type="EMBL" id="JAVHNQ010000009">
    <property type="protein sequence ID" value="KAK6338608.1"/>
    <property type="molecule type" value="Genomic_DNA"/>
</dbReference>
<dbReference type="PANTHER" id="PTHR31616:SF9">
    <property type="entry name" value="GLUCOAMYLASE, INTRACELLULAR SPORULATION-SPECIFIC"/>
    <property type="match status" value="1"/>
</dbReference>
<comment type="caution">
    <text evidence="2">The sequence shown here is derived from an EMBL/GenBank/DDBJ whole genome shotgun (WGS) entry which is preliminary data.</text>
</comment>
<dbReference type="Gene3D" id="1.50.10.10">
    <property type="match status" value="1"/>
</dbReference>
<evidence type="ECO:0000313" key="3">
    <source>
        <dbReference type="Proteomes" id="UP001375240"/>
    </source>
</evidence>
<organism evidence="2 3">
    <name type="scientific">Orbilia brochopaga</name>
    <dbReference type="NCBI Taxonomy" id="3140254"/>
    <lineage>
        <taxon>Eukaryota</taxon>
        <taxon>Fungi</taxon>
        <taxon>Dikarya</taxon>
        <taxon>Ascomycota</taxon>
        <taxon>Pezizomycotina</taxon>
        <taxon>Orbiliomycetes</taxon>
        <taxon>Orbiliales</taxon>
        <taxon>Orbiliaceae</taxon>
        <taxon>Orbilia</taxon>
    </lineage>
</organism>
<dbReference type="GO" id="GO:0000324">
    <property type="term" value="C:fungal-type vacuole"/>
    <property type="evidence" value="ECO:0007669"/>
    <property type="project" value="TreeGrafter"/>
</dbReference>
<dbReference type="GO" id="GO:0005975">
    <property type="term" value="P:carbohydrate metabolic process"/>
    <property type="evidence" value="ECO:0007669"/>
    <property type="project" value="InterPro"/>
</dbReference>
<keyword evidence="3" id="KW-1185">Reference proteome</keyword>
<protein>
    <recommendedName>
        <fullName evidence="1">GH15-like domain-containing protein</fullName>
    </recommendedName>
</protein>
<dbReference type="InterPro" id="IPR011613">
    <property type="entry name" value="GH15-like"/>
</dbReference>
<name>A0AAV9UBB8_9PEZI</name>
<feature type="domain" description="GH15-like" evidence="1">
    <location>
        <begin position="54"/>
        <end position="122"/>
    </location>
</feature>
<dbReference type="PANTHER" id="PTHR31616">
    <property type="entry name" value="TREHALASE"/>
    <property type="match status" value="1"/>
</dbReference>
<evidence type="ECO:0000313" key="2">
    <source>
        <dbReference type="EMBL" id="KAK6338608.1"/>
    </source>
</evidence>
<dbReference type="InterPro" id="IPR012341">
    <property type="entry name" value="6hp_glycosidase-like_sf"/>
</dbReference>
<dbReference type="Pfam" id="PF00723">
    <property type="entry name" value="Glyco_hydro_15"/>
    <property type="match status" value="1"/>
</dbReference>
<dbReference type="AlphaFoldDB" id="A0AAV9UBB8"/>